<feature type="domain" description="Beta-galactosidase galactose-binding" evidence="6">
    <location>
        <begin position="307"/>
        <end position="364"/>
    </location>
</feature>
<feature type="domain" description="Glycoside hydrolase 35 catalytic" evidence="4">
    <location>
        <begin position="2"/>
        <end position="110"/>
    </location>
</feature>
<protein>
    <recommendedName>
        <fullName evidence="9">Beta-galactosidase</fullName>
    </recommendedName>
</protein>
<evidence type="ECO:0000313" key="8">
    <source>
        <dbReference type="Proteomes" id="UP000821837"/>
    </source>
</evidence>
<reference evidence="7" key="2">
    <citation type="submission" date="2021-09" db="EMBL/GenBank/DDBJ databases">
        <authorList>
            <person name="Jia N."/>
            <person name="Wang J."/>
            <person name="Shi W."/>
            <person name="Du L."/>
            <person name="Sun Y."/>
            <person name="Zhan W."/>
            <person name="Jiang J."/>
            <person name="Wang Q."/>
            <person name="Zhang B."/>
            <person name="Ji P."/>
            <person name="Sakyi L.B."/>
            <person name="Cui X."/>
            <person name="Yuan T."/>
            <person name="Jiang B."/>
            <person name="Yang W."/>
            <person name="Lam T.T.-Y."/>
            <person name="Chang Q."/>
            <person name="Ding S."/>
            <person name="Wang X."/>
            <person name="Zhu J."/>
            <person name="Ruan X."/>
            <person name="Zhao L."/>
            <person name="Wei J."/>
            <person name="Que T."/>
            <person name="Du C."/>
            <person name="Cheng J."/>
            <person name="Dai P."/>
            <person name="Han X."/>
            <person name="Huang E."/>
            <person name="Gao Y."/>
            <person name="Liu J."/>
            <person name="Shao H."/>
            <person name="Ye R."/>
            <person name="Li L."/>
            <person name="Wei W."/>
            <person name="Wang X."/>
            <person name="Wang C."/>
            <person name="Huo Q."/>
            <person name="Li W."/>
            <person name="Guo W."/>
            <person name="Chen H."/>
            <person name="Chen S."/>
            <person name="Zhou L."/>
            <person name="Zhou L."/>
            <person name="Ni X."/>
            <person name="Tian J."/>
            <person name="Zhou Y."/>
            <person name="Sheng Y."/>
            <person name="Liu T."/>
            <person name="Pan Y."/>
            <person name="Xia L."/>
            <person name="Li J."/>
            <person name="Zhao F."/>
            <person name="Cao W."/>
        </authorList>
    </citation>
    <scope>NUCLEOTIDE SEQUENCE</scope>
    <source>
        <strain evidence="7">Rsan-2018</strain>
        <tissue evidence="7">Larvae</tissue>
    </source>
</reference>
<keyword evidence="8" id="KW-1185">Reference proteome</keyword>
<evidence type="ECO:0000259" key="5">
    <source>
        <dbReference type="Pfam" id="PF21317"/>
    </source>
</evidence>
<keyword evidence="2" id="KW-0378">Hydrolase</keyword>
<dbReference type="SUPFAM" id="SSF49785">
    <property type="entry name" value="Galactose-binding domain-like"/>
    <property type="match status" value="1"/>
</dbReference>
<sequence>MFAVQRRHQERGPLMNSEFYTGWLDHWAQEHSSVSTEAVATALDRILSMNASVTMYMFHGGTSFGYKAGANVDMVNGFQPTPTSYDYDAPMTEAGDPTDKFHAIRDVIAKYLPVPHVPVPEPAKKMALGRLPLTKVSTEAMQHHQRCEGASGALQIPSELPLSFERIRQSQALVLYETWVTFLPRDPAVLSARGLRDRGYVYVDDVYQGIISRMDNVYSVMIPVTKGQRLTILVESQGRVGFVDLNDPKGLGRNVTLSGITLTDWNITAINEKDHLTARRRIDDGVKSWTPVNQSVPSCDVSPPGLAVYQATFRFDVSPPLDTYLRLDHWKKGTVLLNGFNLGRYWTPMGPQRALYVPAVLFREENLLDIIELEQAPCGQESSDCYVEFVDEPDINGPVPLSKL</sequence>
<dbReference type="PRINTS" id="PR00742">
    <property type="entry name" value="GLHYDRLASE35"/>
</dbReference>
<accession>A0A9D4T2Z8</accession>
<dbReference type="Pfam" id="PF01301">
    <property type="entry name" value="Glyco_hydro_35"/>
    <property type="match status" value="1"/>
</dbReference>
<reference evidence="7" key="1">
    <citation type="journal article" date="2020" name="Cell">
        <title>Large-Scale Comparative Analyses of Tick Genomes Elucidate Their Genetic Diversity and Vector Capacities.</title>
        <authorList>
            <consortium name="Tick Genome and Microbiome Consortium (TIGMIC)"/>
            <person name="Jia N."/>
            <person name="Wang J."/>
            <person name="Shi W."/>
            <person name="Du L."/>
            <person name="Sun Y."/>
            <person name="Zhan W."/>
            <person name="Jiang J.F."/>
            <person name="Wang Q."/>
            <person name="Zhang B."/>
            <person name="Ji P."/>
            <person name="Bell-Sakyi L."/>
            <person name="Cui X.M."/>
            <person name="Yuan T.T."/>
            <person name="Jiang B.G."/>
            <person name="Yang W.F."/>
            <person name="Lam T.T."/>
            <person name="Chang Q.C."/>
            <person name="Ding S.J."/>
            <person name="Wang X.J."/>
            <person name="Zhu J.G."/>
            <person name="Ruan X.D."/>
            <person name="Zhao L."/>
            <person name="Wei J.T."/>
            <person name="Ye R.Z."/>
            <person name="Que T.C."/>
            <person name="Du C.H."/>
            <person name="Zhou Y.H."/>
            <person name="Cheng J.X."/>
            <person name="Dai P.F."/>
            <person name="Guo W.B."/>
            <person name="Han X.H."/>
            <person name="Huang E.J."/>
            <person name="Li L.F."/>
            <person name="Wei W."/>
            <person name="Gao Y.C."/>
            <person name="Liu J.Z."/>
            <person name="Shao H.Z."/>
            <person name="Wang X."/>
            <person name="Wang C.C."/>
            <person name="Yang T.C."/>
            <person name="Huo Q.B."/>
            <person name="Li W."/>
            <person name="Chen H.Y."/>
            <person name="Chen S.E."/>
            <person name="Zhou L.G."/>
            <person name="Ni X.B."/>
            <person name="Tian J.H."/>
            <person name="Sheng Y."/>
            <person name="Liu T."/>
            <person name="Pan Y.S."/>
            <person name="Xia L.Y."/>
            <person name="Li J."/>
            <person name="Zhao F."/>
            <person name="Cao W.C."/>
        </authorList>
    </citation>
    <scope>NUCLEOTIDE SEQUENCE</scope>
    <source>
        <strain evidence="7">Rsan-2018</strain>
    </source>
</reference>
<dbReference type="AlphaFoldDB" id="A0A9D4T2Z8"/>
<evidence type="ECO:0000256" key="2">
    <source>
        <dbReference type="ARBA" id="ARBA00022801"/>
    </source>
</evidence>
<dbReference type="PANTHER" id="PTHR23421">
    <property type="entry name" value="BETA-GALACTOSIDASE RELATED"/>
    <property type="match status" value="1"/>
</dbReference>
<dbReference type="GO" id="GO:0004553">
    <property type="term" value="F:hydrolase activity, hydrolyzing O-glycosyl compounds"/>
    <property type="evidence" value="ECO:0007669"/>
    <property type="project" value="InterPro"/>
</dbReference>
<keyword evidence="3" id="KW-0326">Glycosidase</keyword>
<comment type="similarity">
    <text evidence="1">Belongs to the glycosyl hydrolase 35 family.</text>
</comment>
<dbReference type="VEuPathDB" id="VectorBase:RSAN_033181"/>
<feature type="domain" description="Beta-galactosidase 1-like first all-beta" evidence="5">
    <location>
        <begin position="161"/>
        <end position="270"/>
    </location>
</feature>
<evidence type="ECO:0008006" key="9">
    <source>
        <dbReference type="Google" id="ProtNLM"/>
    </source>
</evidence>
<name>A0A9D4T2Z8_RHISA</name>
<dbReference type="EMBL" id="JABSTV010001248">
    <property type="protein sequence ID" value="KAH7968098.1"/>
    <property type="molecule type" value="Genomic_DNA"/>
</dbReference>
<dbReference type="Gene3D" id="2.60.120.260">
    <property type="entry name" value="Galactose-binding domain-like"/>
    <property type="match status" value="2"/>
</dbReference>
<organism evidence="7 8">
    <name type="scientific">Rhipicephalus sanguineus</name>
    <name type="common">Brown dog tick</name>
    <name type="synonym">Ixodes sanguineus</name>
    <dbReference type="NCBI Taxonomy" id="34632"/>
    <lineage>
        <taxon>Eukaryota</taxon>
        <taxon>Metazoa</taxon>
        <taxon>Ecdysozoa</taxon>
        <taxon>Arthropoda</taxon>
        <taxon>Chelicerata</taxon>
        <taxon>Arachnida</taxon>
        <taxon>Acari</taxon>
        <taxon>Parasitiformes</taxon>
        <taxon>Ixodida</taxon>
        <taxon>Ixodoidea</taxon>
        <taxon>Ixodidae</taxon>
        <taxon>Rhipicephalinae</taxon>
        <taxon>Rhipicephalus</taxon>
        <taxon>Rhipicephalus</taxon>
    </lineage>
</organism>
<dbReference type="InterPro" id="IPR031330">
    <property type="entry name" value="Gly_Hdrlase_35_cat"/>
</dbReference>
<dbReference type="InterPro" id="IPR008979">
    <property type="entry name" value="Galactose-bd-like_sf"/>
</dbReference>
<dbReference type="InterPro" id="IPR048913">
    <property type="entry name" value="BetaGal_gal-bd"/>
</dbReference>
<dbReference type="Pfam" id="PF21467">
    <property type="entry name" value="BetaGal_gal-bd"/>
    <property type="match status" value="1"/>
</dbReference>
<dbReference type="Pfam" id="PF21317">
    <property type="entry name" value="BetaGal_ABD_1"/>
    <property type="match status" value="1"/>
</dbReference>
<evidence type="ECO:0000259" key="4">
    <source>
        <dbReference type="Pfam" id="PF01301"/>
    </source>
</evidence>
<proteinExistence type="inferred from homology"/>
<dbReference type="InterPro" id="IPR001944">
    <property type="entry name" value="Glycoside_Hdrlase_35"/>
</dbReference>
<dbReference type="InterPro" id="IPR017853">
    <property type="entry name" value="GH"/>
</dbReference>
<gene>
    <name evidence="7" type="ORF">HPB52_005583</name>
</gene>
<dbReference type="InterPro" id="IPR048912">
    <property type="entry name" value="BetaGal1-like_ABD1"/>
</dbReference>
<dbReference type="Proteomes" id="UP000821837">
    <property type="component" value="Unassembled WGS sequence"/>
</dbReference>
<evidence type="ECO:0000256" key="3">
    <source>
        <dbReference type="ARBA" id="ARBA00023295"/>
    </source>
</evidence>
<evidence type="ECO:0000259" key="6">
    <source>
        <dbReference type="Pfam" id="PF21467"/>
    </source>
</evidence>
<dbReference type="SUPFAM" id="SSF51445">
    <property type="entry name" value="(Trans)glycosidases"/>
    <property type="match status" value="1"/>
</dbReference>
<evidence type="ECO:0000313" key="7">
    <source>
        <dbReference type="EMBL" id="KAH7968098.1"/>
    </source>
</evidence>
<evidence type="ECO:0000256" key="1">
    <source>
        <dbReference type="ARBA" id="ARBA00009809"/>
    </source>
</evidence>
<dbReference type="Gene3D" id="3.20.20.80">
    <property type="entry name" value="Glycosidases"/>
    <property type="match status" value="1"/>
</dbReference>
<dbReference type="GO" id="GO:0005975">
    <property type="term" value="P:carbohydrate metabolic process"/>
    <property type="evidence" value="ECO:0007669"/>
    <property type="project" value="InterPro"/>
</dbReference>
<comment type="caution">
    <text evidence="7">The sequence shown here is derived from an EMBL/GenBank/DDBJ whole genome shotgun (WGS) entry which is preliminary data.</text>
</comment>